<organism evidence="1 2">
    <name type="scientific">Streptomyces doudnae</name>
    <dbReference type="NCBI Taxonomy" id="3075536"/>
    <lineage>
        <taxon>Bacteria</taxon>
        <taxon>Bacillati</taxon>
        <taxon>Actinomycetota</taxon>
        <taxon>Actinomycetes</taxon>
        <taxon>Kitasatosporales</taxon>
        <taxon>Streptomycetaceae</taxon>
        <taxon>Streptomyces</taxon>
    </lineage>
</organism>
<evidence type="ECO:0000313" key="2">
    <source>
        <dbReference type="Proteomes" id="UP001183535"/>
    </source>
</evidence>
<sequence>MTKKEKRTAEDKDREKWMARFQVRLALQPGVDREIVLRAVKDVTGHCAITGEHPRDAFGDPDEHAVRVAALLVPADRAERERKRDAVVDAIGNAFKRAGDAAGL</sequence>
<comment type="caution">
    <text evidence="1">The sequence shown here is derived from an EMBL/GenBank/DDBJ whole genome shotgun (WGS) entry which is preliminary data.</text>
</comment>
<dbReference type="RefSeq" id="WP_093833790.1">
    <property type="nucleotide sequence ID" value="NZ_JAVRES010000001.1"/>
</dbReference>
<proteinExistence type="predicted"/>
<gene>
    <name evidence="1" type="ORF">RM877_02750</name>
</gene>
<reference evidence="2" key="1">
    <citation type="submission" date="2023-07" db="EMBL/GenBank/DDBJ databases">
        <title>30 novel species of actinomycetes from the DSMZ collection.</title>
        <authorList>
            <person name="Nouioui I."/>
        </authorList>
    </citation>
    <scope>NUCLEOTIDE SEQUENCE [LARGE SCALE GENOMIC DNA]</scope>
    <source>
        <strain evidence="2">DSM 41981</strain>
    </source>
</reference>
<dbReference type="AlphaFoldDB" id="A0ABD5EH22"/>
<dbReference type="EMBL" id="JAVRES010000001">
    <property type="protein sequence ID" value="MDT0433593.1"/>
    <property type="molecule type" value="Genomic_DNA"/>
</dbReference>
<name>A0ABD5EH22_9ACTN</name>
<accession>A0ABD5EH22</accession>
<dbReference type="Proteomes" id="UP001183535">
    <property type="component" value="Unassembled WGS sequence"/>
</dbReference>
<protein>
    <submittedName>
        <fullName evidence="1">Uncharacterized protein</fullName>
    </submittedName>
</protein>
<keyword evidence="2" id="KW-1185">Reference proteome</keyword>
<evidence type="ECO:0000313" key="1">
    <source>
        <dbReference type="EMBL" id="MDT0433593.1"/>
    </source>
</evidence>